<gene>
    <name evidence="1" type="ORF">E2R66_05410</name>
</gene>
<keyword evidence="2" id="KW-1185">Reference proteome</keyword>
<dbReference type="AlphaFoldDB" id="A0A4Y8SLS9"/>
<evidence type="ECO:0000313" key="2">
    <source>
        <dbReference type="Proteomes" id="UP000297540"/>
    </source>
</evidence>
<dbReference type="OrthoDB" id="800112at2"/>
<name>A0A4Y8SLS9_9SPHI</name>
<protein>
    <submittedName>
        <fullName evidence="1">Uncharacterized protein</fullName>
    </submittedName>
</protein>
<organism evidence="1 2">
    <name type="scientific">Mucilaginibacter psychrotolerans</name>
    <dbReference type="NCBI Taxonomy" id="1524096"/>
    <lineage>
        <taxon>Bacteria</taxon>
        <taxon>Pseudomonadati</taxon>
        <taxon>Bacteroidota</taxon>
        <taxon>Sphingobacteriia</taxon>
        <taxon>Sphingobacteriales</taxon>
        <taxon>Sphingobacteriaceae</taxon>
        <taxon>Mucilaginibacter</taxon>
    </lineage>
</organism>
<accession>A0A4Y8SLS9</accession>
<reference evidence="1 2" key="1">
    <citation type="journal article" date="2017" name="Int. J. Syst. Evol. Microbiol.">
        <title>Mucilaginibacterpsychrotolerans sp. nov., isolated from peatlands.</title>
        <authorList>
            <person name="Deng Y."/>
            <person name="Shen L."/>
            <person name="Xu B."/>
            <person name="Liu Y."/>
            <person name="Gu Z."/>
            <person name="Liu H."/>
            <person name="Zhou Y."/>
        </authorList>
    </citation>
    <scope>NUCLEOTIDE SEQUENCE [LARGE SCALE GENOMIC DNA]</scope>
    <source>
        <strain evidence="1 2">NH7-4</strain>
    </source>
</reference>
<evidence type="ECO:0000313" key="1">
    <source>
        <dbReference type="EMBL" id="TFF39802.1"/>
    </source>
</evidence>
<proteinExistence type="predicted"/>
<comment type="caution">
    <text evidence="1">The sequence shown here is derived from an EMBL/GenBank/DDBJ whole genome shotgun (WGS) entry which is preliminary data.</text>
</comment>
<dbReference type="Proteomes" id="UP000297540">
    <property type="component" value="Unassembled WGS sequence"/>
</dbReference>
<sequence length="61" mass="6634">MRKIKDTIGELWEGTKDTAEVLKDKSKINFTAMAAKTNVATKAKAATKRATVVRKKAVAKA</sequence>
<dbReference type="EMBL" id="SOZE01000003">
    <property type="protein sequence ID" value="TFF39802.1"/>
    <property type="molecule type" value="Genomic_DNA"/>
</dbReference>
<dbReference type="RefSeq" id="WP_133227425.1">
    <property type="nucleotide sequence ID" value="NZ_SOZE01000003.1"/>
</dbReference>